<reference evidence="2 3" key="1">
    <citation type="journal article" date="2018" name="Arch. Microbiol.">
        <title>New insights into the metabolic potential of the phototrophic purple bacterium Rhodopila globiformis DSM 161(T) from its draft genome sequence and evidence for a vanadium-dependent nitrogenase.</title>
        <authorList>
            <person name="Imhoff J.F."/>
            <person name="Rahn T."/>
            <person name="Kunzel S."/>
            <person name="Neulinger S.C."/>
        </authorList>
    </citation>
    <scope>NUCLEOTIDE SEQUENCE [LARGE SCALE GENOMIC DNA]</scope>
    <source>
        <strain evidence="2 3">DSM 161</strain>
    </source>
</reference>
<gene>
    <name evidence="2" type="ORF">CCS01_24065</name>
</gene>
<dbReference type="SUPFAM" id="SSF47598">
    <property type="entry name" value="Ribbon-helix-helix"/>
    <property type="match status" value="1"/>
</dbReference>
<evidence type="ECO:0000313" key="3">
    <source>
        <dbReference type="Proteomes" id="UP000239724"/>
    </source>
</evidence>
<dbReference type="EMBL" id="NHRY01000241">
    <property type="protein sequence ID" value="PPQ28580.1"/>
    <property type="molecule type" value="Genomic_DNA"/>
</dbReference>
<dbReference type="InterPro" id="IPR038296">
    <property type="entry name" value="ParD_sf"/>
</dbReference>
<protein>
    <recommendedName>
        <fullName evidence="4">Ribbon-helix-helix protein CopG domain-containing protein</fullName>
    </recommendedName>
</protein>
<keyword evidence="1" id="KW-1277">Toxin-antitoxin system</keyword>
<organism evidence="2 3">
    <name type="scientific">Rhodopila globiformis</name>
    <name type="common">Rhodopseudomonas globiformis</name>
    <dbReference type="NCBI Taxonomy" id="1071"/>
    <lineage>
        <taxon>Bacteria</taxon>
        <taxon>Pseudomonadati</taxon>
        <taxon>Pseudomonadota</taxon>
        <taxon>Alphaproteobacteria</taxon>
        <taxon>Acetobacterales</taxon>
        <taxon>Acetobacteraceae</taxon>
        <taxon>Rhodopila</taxon>
    </lineage>
</organism>
<accession>A0A2S6N1V9</accession>
<dbReference type="InterPro" id="IPR010985">
    <property type="entry name" value="Ribbon_hlx_hlx"/>
</dbReference>
<dbReference type="InterPro" id="IPR022789">
    <property type="entry name" value="ParD"/>
</dbReference>
<dbReference type="Pfam" id="PF03693">
    <property type="entry name" value="ParD_antitoxin"/>
    <property type="match status" value="1"/>
</dbReference>
<evidence type="ECO:0008006" key="4">
    <source>
        <dbReference type="Google" id="ProtNLM"/>
    </source>
</evidence>
<comment type="caution">
    <text evidence="2">The sequence shown here is derived from an EMBL/GenBank/DDBJ whole genome shotgun (WGS) entry which is preliminary data.</text>
</comment>
<dbReference type="GO" id="GO:0006355">
    <property type="term" value="P:regulation of DNA-templated transcription"/>
    <property type="evidence" value="ECO:0007669"/>
    <property type="project" value="InterPro"/>
</dbReference>
<proteinExistence type="predicted"/>
<dbReference type="AlphaFoldDB" id="A0A2S6N1V9"/>
<keyword evidence="3" id="KW-1185">Reference proteome</keyword>
<dbReference type="Proteomes" id="UP000239724">
    <property type="component" value="Unassembled WGS sequence"/>
</dbReference>
<sequence length="93" mass="10133">MVIVQVHLPDHVQSAIDRQIAEGRAASKADYIVEALRLYADHLDAEDEIAGMAERADADIAAGRYVTVATPEDSEALHQAAMTRLRARLAAEH</sequence>
<name>A0A2S6N1V9_RHOGL</name>
<evidence type="ECO:0000256" key="1">
    <source>
        <dbReference type="ARBA" id="ARBA00022649"/>
    </source>
</evidence>
<dbReference type="RefSeq" id="WP_104521367.1">
    <property type="nucleotide sequence ID" value="NZ_NHRY01000241.1"/>
</dbReference>
<dbReference type="Gene3D" id="6.10.10.120">
    <property type="entry name" value="Antitoxin ParD1-like"/>
    <property type="match status" value="1"/>
</dbReference>
<evidence type="ECO:0000313" key="2">
    <source>
        <dbReference type="EMBL" id="PPQ28580.1"/>
    </source>
</evidence>